<reference evidence="2 3" key="1">
    <citation type="submission" date="2023-06" db="EMBL/GenBank/DDBJ databases">
        <title>Black Yeasts Isolated from many extreme environments.</title>
        <authorList>
            <person name="Coleine C."/>
            <person name="Stajich J.E."/>
            <person name="Selbmann L."/>
        </authorList>
    </citation>
    <scope>NUCLEOTIDE SEQUENCE [LARGE SCALE GENOMIC DNA]</scope>
    <source>
        <strain evidence="2 3">CCFEE 5887</strain>
    </source>
</reference>
<accession>A0AAV9QCX8</accession>
<proteinExistence type="predicted"/>
<evidence type="ECO:0000313" key="3">
    <source>
        <dbReference type="Proteomes" id="UP001345827"/>
    </source>
</evidence>
<organism evidence="2 3">
    <name type="scientific">Vermiconidia calcicola</name>
    <dbReference type="NCBI Taxonomy" id="1690605"/>
    <lineage>
        <taxon>Eukaryota</taxon>
        <taxon>Fungi</taxon>
        <taxon>Dikarya</taxon>
        <taxon>Ascomycota</taxon>
        <taxon>Pezizomycotina</taxon>
        <taxon>Dothideomycetes</taxon>
        <taxon>Dothideomycetidae</taxon>
        <taxon>Mycosphaerellales</taxon>
        <taxon>Extremaceae</taxon>
        <taxon>Vermiconidia</taxon>
    </lineage>
</organism>
<dbReference type="Proteomes" id="UP001345827">
    <property type="component" value="Unassembled WGS sequence"/>
</dbReference>
<feature type="region of interest" description="Disordered" evidence="1">
    <location>
        <begin position="248"/>
        <end position="277"/>
    </location>
</feature>
<dbReference type="EMBL" id="JAXLQG010000006">
    <property type="protein sequence ID" value="KAK5538928.1"/>
    <property type="molecule type" value="Genomic_DNA"/>
</dbReference>
<feature type="compositionally biased region" description="Acidic residues" evidence="1">
    <location>
        <begin position="248"/>
        <end position="262"/>
    </location>
</feature>
<keyword evidence="3" id="KW-1185">Reference proteome</keyword>
<protein>
    <submittedName>
        <fullName evidence="2">Uncharacterized protein</fullName>
    </submittedName>
</protein>
<comment type="caution">
    <text evidence="2">The sequence shown here is derived from an EMBL/GenBank/DDBJ whole genome shotgun (WGS) entry which is preliminary data.</text>
</comment>
<sequence length="277" mass="31514">MTELPKVRSVFSKLKDIRIQCGIGSRDATPRARLALVDLVASAADLEKLQLSLTDFTFGRPENNGPQTSYYSLREDPMFSSLEYLELGSMACQAIELSALISNHRHTLRRLVLRDLRLVEAHHQDPPPCWVHIFKEIRSYHIPYVELDGGFANPTHQKWQVCGDDKDPTCLSRKVQAWLVGKGEEACPLEHAAVRLDSSGMEIVPLEEDRPVGDESFRLDMGEDYPSDELDDEDGEFLWDAYYAEVDAEGWDDDPESDELSSEDEHYVAYRQSTNYT</sequence>
<evidence type="ECO:0000313" key="2">
    <source>
        <dbReference type="EMBL" id="KAK5538928.1"/>
    </source>
</evidence>
<evidence type="ECO:0000256" key="1">
    <source>
        <dbReference type="SAM" id="MobiDB-lite"/>
    </source>
</evidence>
<dbReference type="AlphaFoldDB" id="A0AAV9QCX8"/>
<name>A0AAV9QCX8_9PEZI</name>
<gene>
    <name evidence="2" type="ORF">LTR25_004472</name>
</gene>